<dbReference type="Pfam" id="PF07687">
    <property type="entry name" value="M20_dimer"/>
    <property type="match status" value="1"/>
</dbReference>
<dbReference type="GO" id="GO:0046872">
    <property type="term" value="F:metal ion binding"/>
    <property type="evidence" value="ECO:0007669"/>
    <property type="project" value="UniProtKB-KW"/>
</dbReference>
<dbReference type="InterPro" id="IPR050072">
    <property type="entry name" value="Peptidase_M20A"/>
</dbReference>
<evidence type="ECO:0000256" key="6">
    <source>
        <dbReference type="ARBA" id="ARBA00022801"/>
    </source>
</evidence>
<dbReference type="InterPro" id="IPR010182">
    <property type="entry name" value="ArgE/DapE"/>
</dbReference>
<comment type="similarity">
    <text evidence="3">Belongs to the peptidase M20A family.</text>
</comment>
<dbReference type="SUPFAM" id="SSF55031">
    <property type="entry name" value="Bacterial exopeptidase dimerisation domain"/>
    <property type="match status" value="1"/>
</dbReference>
<dbReference type="EMBL" id="APBN01000007">
    <property type="protein sequence ID" value="EMT51514.1"/>
    <property type="molecule type" value="Genomic_DNA"/>
</dbReference>
<dbReference type="STRING" id="1300222.I532_16358"/>
<evidence type="ECO:0000256" key="9">
    <source>
        <dbReference type="ARBA" id="ARBA00023154"/>
    </source>
</evidence>
<gene>
    <name evidence="12" type="ORF">I532_16358</name>
</gene>
<dbReference type="InterPro" id="IPR011650">
    <property type="entry name" value="Peptidase_M20_dimer"/>
</dbReference>
<keyword evidence="4" id="KW-0028">Amino-acid biosynthesis</keyword>
<dbReference type="Pfam" id="PF01546">
    <property type="entry name" value="Peptidase_M20"/>
    <property type="match status" value="1"/>
</dbReference>
<evidence type="ECO:0000256" key="5">
    <source>
        <dbReference type="ARBA" id="ARBA00022723"/>
    </source>
</evidence>
<accession>M8D5G0</accession>
<sequence length="410" mass="44246">MERGNERENTVSGSGLEQAFSLIDEADAVAFLQQLIAINSVNPPGNETAVAEAIRRRLTAAGIQAELDEVEPQRANLLAVLNKADASLSKKVLVLSGHLDTVPTGSIEWEHEPFGGVRVGNRLYGRGSTDMKGGVAAMVLAMEYLHRAGIRLGGTLRFAGTVGEEVDCLGAKAVASRGQIDDATAMVISEPSNNQPFIAHKGALWLEVATYGKTAHGSMPDQGVNAIMAMARFIHKLNSYRFSYQPHPLLGGPTMNIGVIQGGVKTNVVPDQCTMMLDIRTVPGQSHPEIIDGLNLLLEQVCEPANARFAIRAVNDLPAVTTAAEDAFIKLSLDTAKQYLGRESTVRGVNYYTDASVYGPRLDIPILIYGPGEPTMAHQPDEWIEVDKYMEAIRFYMGLAVAYLGISKDQ</sequence>
<keyword evidence="10" id="KW-0170">Cobalt</keyword>
<comment type="cofactor">
    <cofactor evidence="1">
        <name>Co(2+)</name>
        <dbReference type="ChEBI" id="CHEBI:48828"/>
    </cofactor>
</comment>
<dbReference type="GO" id="GO:0016787">
    <property type="term" value="F:hydrolase activity"/>
    <property type="evidence" value="ECO:0007669"/>
    <property type="project" value="UniProtKB-KW"/>
</dbReference>
<keyword evidence="5" id="KW-0479">Metal-binding</keyword>
<protein>
    <submittedName>
        <fullName evidence="12">Acetylornithine deacetylase/succinyl-diaminopimelate desuccinylase</fullName>
    </submittedName>
</protein>
<dbReference type="Gene3D" id="3.30.70.360">
    <property type="match status" value="1"/>
</dbReference>
<dbReference type="PATRIC" id="fig|1300222.3.peg.3418"/>
<comment type="cofactor">
    <cofactor evidence="2">
        <name>Zn(2+)</name>
        <dbReference type="ChEBI" id="CHEBI:29105"/>
    </cofactor>
</comment>
<dbReference type="GO" id="GO:0019877">
    <property type="term" value="P:diaminopimelate biosynthetic process"/>
    <property type="evidence" value="ECO:0007669"/>
    <property type="project" value="UniProtKB-KW"/>
</dbReference>
<evidence type="ECO:0000256" key="2">
    <source>
        <dbReference type="ARBA" id="ARBA00001947"/>
    </source>
</evidence>
<keyword evidence="7" id="KW-0862">Zinc</keyword>
<evidence type="ECO:0000256" key="10">
    <source>
        <dbReference type="ARBA" id="ARBA00023285"/>
    </source>
</evidence>
<comment type="caution">
    <text evidence="12">The sequence shown here is derived from an EMBL/GenBank/DDBJ whole genome shotgun (WGS) entry which is preliminary data.</text>
</comment>
<evidence type="ECO:0000256" key="1">
    <source>
        <dbReference type="ARBA" id="ARBA00001941"/>
    </source>
</evidence>
<evidence type="ECO:0000313" key="12">
    <source>
        <dbReference type="EMBL" id="EMT51514.1"/>
    </source>
</evidence>
<dbReference type="SUPFAM" id="SSF53187">
    <property type="entry name" value="Zn-dependent exopeptidases"/>
    <property type="match status" value="1"/>
</dbReference>
<dbReference type="CDD" id="cd08659">
    <property type="entry name" value="M20_ArgE_DapE-like"/>
    <property type="match status" value="1"/>
</dbReference>
<dbReference type="AlphaFoldDB" id="M8D5G0"/>
<evidence type="ECO:0000259" key="11">
    <source>
        <dbReference type="Pfam" id="PF07687"/>
    </source>
</evidence>
<name>M8D5G0_9BACL</name>
<dbReference type="PANTHER" id="PTHR43808:SF8">
    <property type="entry name" value="PEPTIDASE M20 DIMERISATION DOMAIN-CONTAINING PROTEIN"/>
    <property type="match status" value="1"/>
</dbReference>
<keyword evidence="6" id="KW-0378">Hydrolase</keyword>
<dbReference type="GO" id="GO:0009085">
    <property type="term" value="P:lysine biosynthetic process"/>
    <property type="evidence" value="ECO:0007669"/>
    <property type="project" value="UniProtKB-KW"/>
</dbReference>
<organism evidence="12 13">
    <name type="scientific">Brevibacillus borstelensis AK1</name>
    <dbReference type="NCBI Taxonomy" id="1300222"/>
    <lineage>
        <taxon>Bacteria</taxon>
        <taxon>Bacillati</taxon>
        <taxon>Bacillota</taxon>
        <taxon>Bacilli</taxon>
        <taxon>Bacillales</taxon>
        <taxon>Paenibacillaceae</taxon>
        <taxon>Brevibacillus</taxon>
    </lineage>
</organism>
<dbReference type="OrthoDB" id="9792335at2"/>
<proteinExistence type="inferred from homology"/>
<dbReference type="PANTHER" id="PTHR43808">
    <property type="entry name" value="ACETYLORNITHINE DEACETYLASE"/>
    <property type="match status" value="1"/>
</dbReference>
<reference evidence="12 13" key="1">
    <citation type="submission" date="2013-03" db="EMBL/GenBank/DDBJ databases">
        <title>Assembly of a new bacterial strain Brevibacillus borstelensis AK1.</title>
        <authorList>
            <person name="Rajan I."/>
            <person name="PoliReddy D."/>
            <person name="Sugumar T."/>
            <person name="Rathinam K."/>
            <person name="Alqarawi S."/>
            <person name="Khalil A.B."/>
            <person name="Sivakumar N."/>
        </authorList>
    </citation>
    <scope>NUCLEOTIDE SEQUENCE [LARGE SCALE GENOMIC DNA]</scope>
    <source>
        <strain evidence="12 13">AK1</strain>
    </source>
</reference>
<dbReference type="InterPro" id="IPR002933">
    <property type="entry name" value="Peptidase_M20"/>
</dbReference>
<dbReference type="Proteomes" id="UP000012081">
    <property type="component" value="Unassembled WGS sequence"/>
</dbReference>
<dbReference type="Gene3D" id="3.40.630.10">
    <property type="entry name" value="Zn peptidases"/>
    <property type="match status" value="1"/>
</dbReference>
<evidence type="ECO:0000313" key="13">
    <source>
        <dbReference type="Proteomes" id="UP000012081"/>
    </source>
</evidence>
<dbReference type="InterPro" id="IPR036264">
    <property type="entry name" value="Bact_exopeptidase_dim_dom"/>
</dbReference>
<evidence type="ECO:0000256" key="4">
    <source>
        <dbReference type="ARBA" id="ARBA00022605"/>
    </source>
</evidence>
<dbReference type="NCBIfam" id="TIGR01910">
    <property type="entry name" value="DapE-ArgE"/>
    <property type="match status" value="1"/>
</dbReference>
<keyword evidence="13" id="KW-1185">Reference proteome</keyword>
<dbReference type="NCBIfam" id="NF006365">
    <property type="entry name" value="PRK08588.1"/>
    <property type="match status" value="1"/>
</dbReference>
<keyword evidence="8" id="KW-0220">Diaminopimelate biosynthesis</keyword>
<evidence type="ECO:0000256" key="8">
    <source>
        <dbReference type="ARBA" id="ARBA00022915"/>
    </source>
</evidence>
<feature type="domain" description="Peptidase M20 dimerisation" evidence="11">
    <location>
        <begin position="198"/>
        <end position="303"/>
    </location>
</feature>
<evidence type="ECO:0000256" key="7">
    <source>
        <dbReference type="ARBA" id="ARBA00022833"/>
    </source>
</evidence>
<keyword evidence="9" id="KW-0457">Lysine biosynthesis</keyword>
<evidence type="ECO:0000256" key="3">
    <source>
        <dbReference type="ARBA" id="ARBA00006247"/>
    </source>
</evidence>
<dbReference type="RefSeq" id="WP_003389545.1">
    <property type="nucleotide sequence ID" value="NZ_APBN01000007.1"/>
</dbReference>